<protein>
    <submittedName>
        <fullName evidence="2">Uncharacterized protein</fullName>
    </submittedName>
</protein>
<keyword evidence="3" id="KW-1185">Reference proteome</keyword>
<feature type="compositionally biased region" description="Basic and acidic residues" evidence="1">
    <location>
        <begin position="54"/>
        <end position="75"/>
    </location>
</feature>
<organism evidence="2 3">
    <name type="scientific">Stylosanthes scabra</name>
    <dbReference type="NCBI Taxonomy" id="79078"/>
    <lineage>
        <taxon>Eukaryota</taxon>
        <taxon>Viridiplantae</taxon>
        <taxon>Streptophyta</taxon>
        <taxon>Embryophyta</taxon>
        <taxon>Tracheophyta</taxon>
        <taxon>Spermatophyta</taxon>
        <taxon>Magnoliopsida</taxon>
        <taxon>eudicotyledons</taxon>
        <taxon>Gunneridae</taxon>
        <taxon>Pentapetalae</taxon>
        <taxon>rosids</taxon>
        <taxon>fabids</taxon>
        <taxon>Fabales</taxon>
        <taxon>Fabaceae</taxon>
        <taxon>Papilionoideae</taxon>
        <taxon>50 kb inversion clade</taxon>
        <taxon>dalbergioids sensu lato</taxon>
        <taxon>Dalbergieae</taxon>
        <taxon>Pterocarpus clade</taxon>
        <taxon>Stylosanthes</taxon>
    </lineage>
</organism>
<dbReference type="Proteomes" id="UP001341840">
    <property type="component" value="Unassembled WGS sequence"/>
</dbReference>
<accession>A0ABU6USI2</accession>
<name>A0ABU6USI2_9FABA</name>
<dbReference type="EMBL" id="JASCZI010122426">
    <property type="protein sequence ID" value="MED6164297.1"/>
    <property type="molecule type" value="Genomic_DNA"/>
</dbReference>
<gene>
    <name evidence="2" type="ORF">PIB30_088332</name>
</gene>
<evidence type="ECO:0000313" key="3">
    <source>
        <dbReference type="Proteomes" id="UP001341840"/>
    </source>
</evidence>
<comment type="caution">
    <text evidence="2">The sequence shown here is derived from an EMBL/GenBank/DDBJ whole genome shotgun (WGS) entry which is preliminary data.</text>
</comment>
<reference evidence="2 3" key="1">
    <citation type="journal article" date="2023" name="Plants (Basel)">
        <title>Bridging the Gap: Combining Genomics and Transcriptomics Approaches to Understand Stylosanthes scabra, an Orphan Legume from the Brazilian Caatinga.</title>
        <authorList>
            <person name="Ferreira-Neto J.R.C."/>
            <person name="da Silva M.D."/>
            <person name="Binneck E."/>
            <person name="de Melo N.F."/>
            <person name="da Silva R.H."/>
            <person name="de Melo A.L.T.M."/>
            <person name="Pandolfi V."/>
            <person name="Bustamante F.O."/>
            <person name="Brasileiro-Vidal A.C."/>
            <person name="Benko-Iseppon A.M."/>
        </authorList>
    </citation>
    <scope>NUCLEOTIDE SEQUENCE [LARGE SCALE GENOMIC DNA]</scope>
    <source>
        <tissue evidence="2">Leaves</tissue>
    </source>
</reference>
<feature type="region of interest" description="Disordered" evidence="1">
    <location>
        <begin position="54"/>
        <end position="126"/>
    </location>
</feature>
<evidence type="ECO:0000313" key="2">
    <source>
        <dbReference type="EMBL" id="MED6164297.1"/>
    </source>
</evidence>
<evidence type="ECO:0000256" key="1">
    <source>
        <dbReference type="SAM" id="MobiDB-lite"/>
    </source>
</evidence>
<sequence>MEDILPSMASNRKVQRLLNEFMDLLSEYEIADTNQEQRKPVLAKTTLPKADQIESCRLTTDKDNNAQAKSDEKPQQEYAAIDCKKDSPQEAKDPMDSGPSLGNEENADACGADEVVPDSQPMEDGS</sequence>
<proteinExistence type="predicted"/>
<feature type="compositionally biased region" description="Basic and acidic residues" evidence="1">
    <location>
        <begin position="82"/>
        <end position="95"/>
    </location>
</feature>